<dbReference type="OrthoDB" id="9100705at2"/>
<organism evidence="2 4">
    <name type="scientific">Orrella dioscoreae</name>
    <dbReference type="NCBI Taxonomy" id="1851544"/>
    <lineage>
        <taxon>Bacteria</taxon>
        <taxon>Pseudomonadati</taxon>
        <taxon>Pseudomonadota</taxon>
        <taxon>Betaproteobacteria</taxon>
        <taxon>Burkholderiales</taxon>
        <taxon>Alcaligenaceae</taxon>
        <taxon>Orrella</taxon>
    </lineage>
</organism>
<dbReference type="STRING" id="1851544.ODI_03561"/>
<dbReference type="InterPro" id="IPR000182">
    <property type="entry name" value="GNAT_dom"/>
</dbReference>
<dbReference type="Proteomes" id="UP000078558">
    <property type="component" value="Chromosome I"/>
</dbReference>
<gene>
    <name evidence="2" type="ORF">ODI_03561</name>
    <name evidence="3" type="ORF">ODI_R0619</name>
</gene>
<dbReference type="PANTHER" id="PTHR43441:SF2">
    <property type="entry name" value="FAMILY ACETYLTRANSFERASE, PUTATIVE (AFU_ORTHOLOGUE AFUA_7G00850)-RELATED"/>
    <property type="match status" value="1"/>
</dbReference>
<keyword evidence="4" id="KW-1185">Reference proteome</keyword>
<name>A0A1C3K2A3_9BURK</name>
<dbReference type="EMBL" id="FLRC01000021">
    <property type="protein sequence ID" value="SBT25633.1"/>
    <property type="molecule type" value="Genomic_DNA"/>
</dbReference>
<dbReference type="EMBL" id="LT907988">
    <property type="protein sequence ID" value="SOE47053.1"/>
    <property type="molecule type" value="Genomic_DNA"/>
</dbReference>
<keyword evidence="2" id="KW-0808">Transferase</keyword>
<evidence type="ECO:0000313" key="3">
    <source>
        <dbReference type="EMBL" id="SOE47053.1"/>
    </source>
</evidence>
<dbReference type="SUPFAM" id="SSF55729">
    <property type="entry name" value="Acyl-CoA N-acyltransferases (Nat)"/>
    <property type="match status" value="1"/>
</dbReference>
<dbReference type="InterPro" id="IPR016181">
    <property type="entry name" value="Acyl_CoA_acyltransferase"/>
</dbReference>
<accession>A0A1C3K2A3</accession>
<evidence type="ECO:0000313" key="2">
    <source>
        <dbReference type="EMBL" id="SBT25633.1"/>
    </source>
</evidence>
<dbReference type="RefSeq" id="WP_067753933.1">
    <property type="nucleotide sequence ID" value="NZ_LT907988.1"/>
</dbReference>
<sequence length="188" mass="21143">MFLPPLIIESDKVVARPPTEADSAALFRNLFADEDVMRWLAFPRHRDEAETLAAIQRYRRNWHLGTGFAWVVQGKDNGDISGVIEVQPYMPRVEIGVISASSPAVRRRSAGLHVLRKLVDWIADHPDVHRVHAFCAPEGRAASAMERLGFRLEARLENWEIRPNGGEGPRVGDSLLYAMTRREGAPRA</sequence>
<reference evidence="3 4" key="2">
    <citation type="submission" date="2017-08" db="EMBL/GenBank/DDBJ databases">
        <authorList>
            <person name="de Groot N.N."/>
        </authorList>
    </citation>
    <scope>NUCLEOTIDE SEQUENCE [LARGE SCALE GENOMIC DNA]</scope>
    <source>
        <strain evidence="3">Orrdi1</strain>
    </source>
</reference>
<dbReference type="GO" id="GO:0008999">
    <property type="term" value="F:protein-N-terminal-alanine acetyltransferase activity"/>
    <property type="evidence" value="ECO:0007669"/>
    <property type="project" value="TreeGrafter"/>
</dbReference>
<dbReference type="KEGG" id="odi:ODI_R0619"/>
<proteinExistence type="predicted"/>
<evidence type="ECO:0000259" key="1">
    <source>
        <dbReference type="PROSITE" id="PS51186"/>
    </source>
</evidence>
<dbReference type="PROSITE" id="PS51186">
    <property type="entry name" value="GNAT"/>
    <property type="match status" value="1"/>
</dbReference>
<evidence type="ECO:0000313" key="4">
    <source>
        <dbReference type="Proteomes" id="UP000078558"/>
    </source>
</evidence>
<reference evidence="2 4" key="1">
    <citation type="submission" date="2016-06" db="EMBL/GenBank/DDBJ databases">
        <authorList>
            <person name="Kjaerup R.B."/>
            <person name="Dalgaard T.S."/>
            <person name="Juul-Madsen H.R."/>
        </authorList>
    </citation>
    <scope>NUCLEOTIDE SEQUENCE [LARGE SCALE GENOMIC DNA]</scope>
    <source>
        <strain evidence="2">Orrdi1</strain>
    </source>
</reference>
<protein>
    <submittedName>
        <fullName evidence="2">Acetyltransferase Atu4896, GNAT family</fullName>
    </submittedName>
</protein>
<dbReference type="InterPro" id="IPR051908">
    <property type="entry name" value="Ribosomal_N-acetyltransferase"/>
</dbReference>
<dbReference type="Pfam" id="PF13302">
    <property type="entry name" value="Acetyltransf_3"/>
    <property type="match status" value="1"/>
</dbReference>
<dbReference type="PANTHER" id="PTHR43441">
    <property type="entry name" value="RIBOSOMAL-PROTEIN-SERINE ACETYLTRANSFERASE"/>
    <property type="match status" value="1"/>
</dbReference>
<dbReference type="AlphaFoldDB" id="A0A1C3K2A3"/>
<dbReference type="GO" id="GO:1990189">
    <property type="term" value="F:protein N-terminal-serine acetyltransferase activity"/>
    <property type="evidence" value="ECO:0007669"/>
    <property type="project" value="TreeGrafter"/>
</dbReference>
<feature type="domain" description="N-acetyltransferase" evidence="1">
    <location>
        <begin position="25"/>
        <end position="182"/>
    </location>
</feature>
<dbReference type="GO" id="GO:0005737">
    <property type="term" value="C:cytoplasm"/>
    <property type="evidence" value="ECO:0007669"/>
    <property type="project" value="TreeGrafter"/>
</dbReference>
<dbReference type="Gene3D" id="3.40.630.30">
    <property type="match status" value="1"/>
</dbReference>